<proteinExistence type="inferred from homology"/>
<comment type="similarity">
    <text evidence="1">Belongs to the stealth family.</text>
</comment>
<dbReference type="GO" id="GO:0000271">
    <property type="term" value="P:polysaccharide biosynthetic process"/>
    <property type="evidence" value="ECO:0007669"/>
    <property type="project" value="UniProtKB-KW"/>
</dbReference>
<sequence length="346" mass="41169">MLERKRNLTNNAIDFVITWVNGNDPEWRKEKSLYSGDAISNSFELDIREERYRDWDNLQYWFRGVEKFAPWVRKIHFVTWGHLPKWLNLDNPKLHIVNHKDYIPKTFLPTFNSHTIELNFHRISGLSEHFVYFNDDIFLLQKVEPGEFFKGGKPVDMLALQPDVANADDQVMPYIYLNNAMVLAKYFDKRENMKKQPEAYFHIGYPLQYFIYNILETAFPRFTGFYTVHGPSPLKKKTYETLWKMEPELLNEVCSHKFREKSDISQYVLREYQKLSGDFIPRNIQKLNGYYEISNENETLLQAIKGQKKKILCLNDANCNVDFEKIEGEIRKSFDQILPEKSSFEI</sequence>
<dbReference type="Pfam" id="PF11380">
    <property type="entry name" value="Stealth_CR2"/>
    <property type="match status" value="1"/>
</dbReference>
<dbReference type="InterPro" id="IPR021520">
    <property type="entry name" value="Stealth_CR2"/>
</dbReference>
<evidence type="ECO:0000259" key="4">
    <source>
        <dbReference type="Pfam" id="PF11380"/>
    </source>
</evidence>
<dbReference type="PANTHER" id="PTHR24045">
    <property type="match status" value="1"/>
</dbReference>
<feature type="domain" description="Stealth protein CR1 conserved region 1" evidence="5">
    <location>
        <begin position="13"/>
        <end position="36"/>
    </location>
</feature>
<name>A0AAE3E5V1_9FIRM</name>
<reference evidence="6 7" key="1">
    <citation type="submission" date="2021-10" db="EMBL/GenBank/DDBJ databases">
        <title>Anaerobic single-cell dispensing facilitates the cultivation of human gut bacteria.</title>
        <authorList>
            <person name="Afrizal A."/>
        </authorList>
    </citation>
    <scope>NUCLEOTIDE SEQUENCE [LARGE SCALE GENOMIC DNA]</scope>
    <source>
        <strain evidence="6 7">CLA-AA-H224</strain>
    </source>
</reference>
<dbReference type="PANTHER" id="PTHR24045:SF0">
    <property type="entry name" value="N-ACETYLGLUCOSAMINE-1-PHOSPHOTRANSFERASE SUBUNITS ALPHA_BETA"/>
    <property type="match status" value="1"/>
</dbReference>
<evidence type="ECO:0000259" key="5">
    <source>
        <dbReference type="Pfam" id="PF17101"/>
    </source>
</evidence>
<dbReference type="Proteomes" id="UP001198200">
    <property type="component" value="Unassembled WGS sequence"/>
</dbReference>
<keyword evidence="7" id="KW-1185">Reference proteome</keyword>
<organism evidence="6 7">
    <name type="scientific">Anthropogastromicrobium aceti</name>
    <dbReference type="NCBI Taxonomy" id="2981768"/>
    <lineage>
        <taxon>Bacteria</taxon>
        <taxon>Bacillati</taxon>
        <taxon>Bacillota</taxon>
        <taxon>Clostridia</taxon>
        <taxon>Lachnospirales</taxon>
        <taxon>Lachnospiraceae</taxon>
        <taxon>Anthropogastromicrobium</taxon>
    </lineage>
</organism>
<evidence type="ECO:0000256" key="3">
    <source>
        <dbReference type="ARBA" id="ARBA00023169"/>
    </source>
</evidence>
<keyword evidence="3" id="KW-0270">Exopolysaccharide synthesis</keyword>
<dbReference type="InterPro" id="IPR047141">
    <property type="entry name" value="Stealth"/>
</dbReference>
<protein>
    <submittedName>
        <fullName evidence="6">Stealth CR1 domain-containing protein</fullName>
    </submittedName>
</protein>
<accession>A0AAE3E5V1</accession>
<dbReference type="AlphaFoldDB" id="A0AAE3E5V1"/>
<gene>
    <name evidence="6" type="ORF">LKD48_14270</name>
</gene>
<dbReference type="InterPro" id="IPR031358">
    <property type="entry name" value="Stealth_CR1"/>
</dbReference>
<evidence type="ECO:0000313" key="7">
    <source>
        <dbReference type="Proteomes" id="UP001198200"/>
    </source>
</evidence>
<dbReference type="EMBL" id="JAJEQN010000049">
    <property type="protein sequence ID" value="MCC2222772.1"/>
    <property type="molecule type" value="Genomic_DNA"/>
</dbReference>
<evidence type="ECO:0000256" key="1">
    <source>
        <dbReference type="ARBA" id="ARBA00007583"/>
    </source>
</evidence>
<comment type="caution">
    <text evidence="6">The sequence shown here is derived from an EMBL/GenBank/DDBJ whole genome shotgun (WGS) entry which is preliminary data.</text>
</comment>
<dbReference type="Pfam" id="PF17101">
    <property type="entry name" value="Stealth_CR1"/>
    <property type="match status" value="1"/>
</dbReference>
<feature type="domain" description="Stealth protein CR2 conserved region 2" evidence="4">
    <location>
        <begin position="51"/>
        <end position="150"/>
    </location>
</feature>
<evidence type="ECO:0000313" key="6">
    <source>
        <dbReference type="EMBL" id="MCC2222772.1"/>
    </source>
</evidence>
<evidence type="ECO:0000256" key="2">
    <source>
        <dbReference type="ARBA" id="ARBA00022679"/>
    </source>
</evidence>
<dbReference type="GO" id="GO:0016772">
    <property type="term" value="F:transferase activity, transferring phosphorus-containing groups"/>
    <property type="evidence" value="ECO:0007669"/>
    <property type="project" value="InterPro"/>
</dbReference>
<keyword evidence="2" id="KW-0808">Transferase</keyword>
<dbReference type="RefSeq" id="WP_308732368.1">
    <property type="nucleotide sequence ID" value="NZ_JAJEQN010000049.1"/>
</dbReference>